<dbReference type="RefSeq" id="WP_353387815.1">
    <property type="nucleotide sequence ID" value="NZ_BAABWD010000001.1"/>
</dbReference>
<feature type="compositionally biased region" description="Low complexity" evidence="1">
    <location>
        <begin position="26"/>
        <end position="44"/>
    </location>
</feature>
<reference evidence="3 4" key="1">
    <citation type="submission" date="2024-04" db="EMBL/GenBank/DDBJ databases">
        <title>Draft genome sequence of Halopseudomonas sabulinigri NBRC 116187.</title>
        <authorList>
            <person name="Miyakawa T."/>
            <person name="Kusuya Y."/>
            <person name="Miura T."/>
        </authorList>
    </citation>
    <scope>NUCLEOTIDE SEQUENCE [LARGE SCALE GENOMIC DNA]</scope>
    <source>
        <strain evidence="3 4">4NH20-0042</strain>
    </source>
</reference>
<evidence type="ECO:0000313" key="3">
    <source>
        <dbReference type="EMBL" id="GAA6131313.1"/>
    </source>
</evidence>
<feature type="region of interest" description="Disordered" evidence="1">
    <location>
        <begin position="18"/>
        <end position="44"/>
    </location>
</feature>
<protein>
    <submittedName>
        <fullName evidence="3">Alpha/beta hydrolase family protein</fullName>
    </submittedName>
</protein>
<feature type="compositionally biased region" description="Low complexity" evidence="1">
    <location>
        <begin position="132"/>
        <end position="144"/>
    </location>
</feature>
<sequence length="334" mass="36354">MRVLLLLIALSLPLCSQAQTPETEQPPADEAAATESAERATSPSRNALYQQVLERRLPTEEQRQLDFHGEAQLGLYLPAARPKALGGVLLIAGPGEHADWPELIGPARRRLSDAGWNTLSISLPDAPLPPSIEAETPAPAADTADIQDEEPQEPLLAADNQPDQPPAPPLASAESSADYATRCMQLIQAAWQVLAAENNEHITLITRAEAGYWALRAASPPASQQPPHAVILFKPRDPAIEGQPSLNLLLEKWDKPLLELLAAGSPQGAIQAREHQRIARRAGHNLYQQWDIDYLQNSVLADDMLQKRLQGWLERRLLNQPSEIGASTEAAVAP</sequence>
<keyword evidence="2" id="KW-0732">Signal</keyword>
<keyword evidence="4" id="KW-1185">Reference proteome</keyword>
<keyword evidence="3" id="KW-0378">Hydrolase</keyword>
<evidence type="ECO:0000256" key="1">
    <source>
        <dbReference type="SAM" id="MobiDB-lite"/>
    </source>
</evidence>
<feature type="region of interest" description="Disordered" evidence="1">
    <location>
        <begin position="156"/>
        <end position="175"/>
    </location>
</feature>
<dbReference type="Proteomes" id="UP001486808">
    <property type="component" value="Unassembled WGS sequence"/>
</dbReference>
<proteinExistence type="predicted"/>
<organism evidence="3 4">
    <name type="scientific">Halopseudomonas sabulinigri</name>
    <dbReference type="NCBI Taxonomy" id="472181"/>
    <lineage>
        <taxon>Bacteria</taxon>
        <taxon>Pseudomonadati</taxon>
        <taxon>Pseudomonadota</taxon>
        <taxon>Gammaproteobacteria</taxon>
        <taxon>Pseudomonadales</taxon>
        <taxon>Pseudomonadaceae</taxon>
        <taxon>Halopseudomonas</taxon>
    </lineage>
</organism>
<dbReference type="EMBL" id="BAABWD010000001">
    <property type="protein sequence ID" value="GAA6131313.1"/>
    <property type="molecule type" value="Genomic_DNA"/>
</dbReference>
<dbReference type="InterPro" id="IPR022529">
    <property type="entry name" value="DUF3530"/>
</dbReference>
<accession>A0ABP9ZPD7</accession>
<feature type="region of interest" description="Disordered" evidence="1">
    <location>
        <begin position="122"/>
        <end position="146"/>
    </location>
</feature>
<feature type="signal peptide" evidence="2">
    <location>
        <begin position="1"/>
        <end position="18"/>
    </location>
</feature>
<gene>
    <name evidence="3" type="ORF">NBRC116187_16730</name>
</gene>
<name>A0ABP9ZPD7_9GAMM</name>
<evidence type="ECO:0000313" key="4">
    <source>
        <dbReference type="Proteomes" id="UP001486808"/>
    </source>
</evidence>
<feature type="chain" id="PRO_5046185642" evidence="2">
    <location>
        <begin position="19"/>
        <end position="334"/>
    </location>
</feature>
<evidence type="ECO:0000256" key="2">
    <source>
        <dbReference type="SAM" id="SignalP"/>
    </source>
</evidence>
<dbReference type="GO" id="GO:0016787">
    <property type="term" value="F:hydrolase activity"/>
    <property type="evidence" value="ECO:0007669"/>
    <property type="project" value="UniProtKB-KW"/>
</dbReference>
<dbReference type="Pfam" id="PF12048">
    <property type="entry name" value="DUF3530"/>
    <property type="match status" value="1"/>
</dbReference>
<comment type="caution">
    <text evidence="3">The sequence shown here is derived from an EMBL/GenBank/DDBJ whole genome shotgun (WGS) entry which is preliminary data.</text>
</comment>